<feature type="region of interest" description="Disordered" evidence="7">
    <location>
        <begin position="346"/>
        <end position="373"/>
    </location>
</feature>
<evidence type="ECO:0000256" key="1">
    <source>
        <dbReference type="ARBA" id="ARBA00004123"/>
    </source>
</evidence>
<dbReference type="GO" id="GO:0003677">
    <property type="term" value="F:DNA binding"/>
    <property type="evidence" value="ECO:0007669"/>
    <property type="project" value="UniProtKB-KW"/>
</dbReference>
<sequence length="770" mass="85836">MRGKEMGYKLECCTECTRKCFLIHGKRDPTPIATSFFKVLVDDRFSEVLFLPPKFARTLCSMLGQKSKLEDSNGQRWRVKLSTIDGSLAFRQGWDEFASDHSLKIGQLLVFTYIIGSHFVVQIYDENGCEKLNFSQNTKSGSGRKAKPKFSSDHLPSDCRNSIPKEAPPITIDSGSMKEQGSSSTVPSASKIGIIDSDVKDAKKTEMAAKNTSLCDISQERPKSPPTVDCAEVPYYIIDRDFITEQGETRTSLFDLSNFEMVREQSGADRMEKVSAVAGEKMSPHGNGNSERPQASVGEGTVDKDPAAVEGASGQASFNVSDLEITGMDWSAEDIDKVPPNIKKDSCHASLQPQIPSSGQPDEKVKWKPDTSNTIFGQNPLTVRRNFTDLGNKSAVKFKMEETPLVGSSGSIPQIMTKISGCFGAPVVSEAKKVCLTGEKYKIIKEEFEEKVNLRSKDEEKTYKSVKTEPMDSDDLPPPALINFCYSVTAHTQSWLELPTVSVLGKGKSKRERTIVLLRDPDMRKWAVLYHERPGFRVLTRGWKAFARANHIQPGDVYIFGVENQSESCSVSILLGTVDILQLMKSYIHKGTRKVEVFVVDFSLENVLLEEEEFQNPKLDGWMSRPWNKFGRYPTRVEGPQSFKILSSNLFAGLRMRPESCDADSQLYNSIYLFRLSPHNHIQGELTELAEKNERRECLEMRLRKTVELSNPEREDECGIFMEACTKMVLPNCGHSMTPCASATSMTGVANSLSFVEGEVKKGKDESASS</sequence>
<keyword evidence="6" id="KW-0175">Coiled coil</keyword>
<dbReference type="SUPFAM" id="SSF101936">
    <property type="entry name" value="DNA-binding pseudobarrel domain"/>
    <property type="match status" value="2"/>
</dbReference>
<comment type="subcellular location">
    <subcellularLocation>
        <location evidence="1">Nucleus</location>
    </subcellularLocation>
</comment>
<dbReference type="PANTHER" id="PTHR31920:SF145">
    <property type="entry name" value="B3 DOMAIN-CONTAINING PROTEIN REM20-LIKE ISOFORM X1"/>
    <property type="match status" value="1"/>
</dbReference>
<dbReference type="Pfam" id="PF02362">
    <property type="entry name" value="B3"/>
    <property type="match status" value="2"/>
</dbReference>
<evidence type="ECO:0000313" key="9">
    <source>
        <dbReference type="EMBL" id="KAJ4960606.1"/>
    </source>
</evidence>
<dbReference type="EMBL" id="JAMYWD010000009">
    <property type="protein sequence ID" value="KAJ4960606.1"/>
    <property type="molecule type" value="Genomic_DNA"/>
</dbReference>
<gene>
    <name evidence="9" type="ORF">NE237_020516</name>
</gene>
<evidence type="ECO:0000313" key="10">
    <source>
        <dbReference type="Proteomes" id="UP001141806"/>
    </source>
</evidence>
<dbReference type="Gene3D" id="2.40.330.10">
    <property type="entry name" value="DNA-binding pseudobarrel domain"/>
    <property type="match status" value="2"/>
</dbReference>
<keyword evidence="4" id="KW-0804">Transcription</keyword>
<dbReference type="GO" id="GO:0005634">
    <property type="term" value="C:nucleus"/>
    <property type="evidence" value="ECO:0007669"/>
    <property type="project" value="UniProtKB-SubCell"/>
</dbReference>
<evidence type="ECO:0000256" key="6">
    <source>
        <dbReference type="SAM" id="Coils"/>
    </source>
</evidence>
<feature type="compositionally biased region" description="Polar residues" evidence="7">
    <location>
        <begin position="349"/>
        <end position="360"/>
    </location>
</feature>
<dbReference type="InterPro" id="IPR015300">
    <property type="entry name" value="DNA-bd_pseudobarrel_sf"/>
</dbReference>
<keyword evidence="3" id="KW-0238">DNA-binding</keyword>
<evidence type="ECO:0000256" key="5">
    <source>
        <dbReference type="ARBA" id="ARBA00023242"/>
    </source>
</evidence>
<evidence type="ECO:0000256" key="7">
    <source>
        <dbReference type="SAM" id="MobiDB-lite"/>
    </source>
</evidence>
<protein>
    <recommendedName>
        <fullName evidence="8">TF-B3 domain-containing protein</fullName>
    </recommendedName>
</protein>
<feature type="compositionally biased region" description="Polar residues" evidence="7">
    <location>
        <begin position="173"/>
        <end position="188"/>
    </location>
</feature>
<dbReference type="SMART" id="SM01019">
    <property type="entry name" value="B3"/>
    <property type="match status" value="2"/>
</dbReference>
<feature type="region of interest" description="Disordered" evidence="7">
    <location>
        <begin position="135"/>
        <end position="189"/>
    </location>
</feature>
<evidence type="ECO:0000259" key="8">
    <source>
        <dbReference type="PROSITE" id="PS50863"/>
    </source>
</evidence>
<dbReference type="CDD" id="cd10017">
    <property type="entry name" value="B3_DNA"/>
    <property type="match status" value="2"/>
</dbReference>
<dbReference type="PROSITE" id="PS50863">
    <property type="entry name" value="B3"/>
    <property type="match status" value="2"/>
</dbReference>
<evidence type="ECO:0000256" key="3">
    <source>
        <dbReference type="ARBA" id="ARBA00023125"/>
    </source>
</evidence>
<dbReference type="OrthoDB" id="635132at2759"/>
<proteinExistence type="predicted"/>
<dbReference type="InterPro" id="IPR050655">
    <property type="entry name" value="Plant_B3_domain"/>
</dbReference>
<feature type="region of interest" description="Disordered" evidence="7">
    <location>
        <begin position="280"/>
        <end position="315"/>
    </location>
</feature>
<accession>A0A9Q0H641</accession>
<keyword evidence="5" id="KW-0539">Nucleus</keyword>
<feature type="domain" description="TF-B3" evidence="8">
    <location>
        <begin position="481"/>
        <end position="577"/>
    </location>
</feature>
<organism evidence="9 10">
    <name type="scientific">Protea cynaroides</name>
    <dbReference type="NCBI Taxonomy" id="273540"/>
    <lineage>
        <taxon>Eukaryota</taxon>
        <taxon>Viridiplantae</taxon>
        <taxon>Streptophyta</taxon>
        <taxon>Embryophyta</taxon>
        <taxon>Tracheophyta</taxon>
        <taxon>Spermatophyta</taxon>
        <taxon>Magnoliopsida</taxon>
        <taxon>Proteales</taxon>
        <taxon>Proteaceae</taxon>
        <taxon>Protea</taxon>
    </lineage>
</organism>
<feature type="coiled-coil region" evidence="6">
    <location>
        <begin position="682"/>
        <end position="709"/>
    </location>
</feature>
<dbReference type="AlphaFoldDB" id="A0A9Q0H641"/>
<comment type="caution">
    <text evidence="9">The sequence shown here is derived from an EMBL/GenBank/DDBJ whole genome shotgun (WGS) entry which is preliminary data.</text>
</comment>
<keyword evidence="10" id="KW-1185">Reference proteome</keyword>
<feature type="domain" description="TF-B3" evidence="8">
    <location>
        <begin position="34"/>
        <end position="127"/>
    </location>
</feature>
<evidence type="ECO:0000256" key="4">
    <source>
        <dbReference type="ARBA" id="ARBA00023163"/>
    </source>
</evidence>
<reference evidence="9" key="1">
    <citation type="journal article" date="2023" name="Plant J.">
        <title>The genome of the king protea, Protea cynaroides.</title>
        <authorList>
            <person name="Chang J."/>
            <person name="Duong T.A."/>
            <person name="Schoeman C."/>
            <person name="Ma X."/>
            <person name="Roodt D."/>
            <person name="Barker N."/>
            <person name="Li Z."/>
            <person name="Van de Peer Y."/>
            <person name="Mizrachi E."/>
        </authorList>
    </citation>
    <scope>NUCLEOTIDE SEQUENCE</scope>
    <source>
        <tissue evidence="9">Young leaves</tissue>
    </source>
</reference>
<evidence type="ECO:0000256" key="2">
    <source>
        <dbReference type="ARBA" id="ARBA00023015"/>
    </source>
</evidence>
<dbReference type="Proteomes" id="UP001141806">
    <property type="component" value="Unassembled WGS sequence"/>
</dbReference>
<dbReference type="InterPro" id="IPR003340">
    <property type="entry name" value="B3_DNA-bd"/>
</dbReference>
<dbReference type="PANTHER" id="PTHR31920">
    <property type="entry name" value="B3 DOMAIN-CONTAINING"/>
    <property type="match status" value="1"/>
</dbReference>
<name>A0A9Q0H641_9MAGN</name>
<keyword evidence="2" id="KW-0805">Transcription regulation</keyword>